<dbReference type="GO" id="GO:0008253">
    <property type="term" value="F:5'-nucleotidase activity"/>
    <property type="evidence" value="ECO:0007669"/>
    <property type="project" value="TreeGrafter"/>
</dbReference>
<dbReference type="InterPro" id="IPR016695">
    <property type="entry name" value="Pur_nucleotidase"/>
</dbReference>
<gene>
    <name evidence="5" type="ORF">Lqui_1335</name>
</gene>
<evidence type="ECO:0000256" key="3">
    <source>
        <dbReference type="ARBA" id="ARBA00022801"/>
    </source>
</evidence>
<dbReference type="Pfam" id="PF05761">
    <property type="entry name" value="5_nucleotid"/>
    <property type="match status" value="1"/>
</dbReference>
<dbReference type="InterPro" id="IPR036412">
    <property type="entry name" value="HAD-like_sf"/>
</dbReference>
<keyword evidence="4" id="KW-0460">Magnesium</keyword>
<organism evidence="5 6">
    <name type="scientific">Legionella quinlivanii</name>
    <dbReference type="NCBI Taxonomy" id="45073"/>
    <lineage>
        <taxon>Bacteria</taxon>
        <taxon>Pseudomonadati</taxon>
        <taxon>Pseudomonadota</taxon>
        <taxon>Gammaproteobacteria</taxon>
        <taxon>Legionellales</taxon>
        <taxon>Legionellaceae</taxon>
        <taxon>Legionella</taxon>
    </lineage>
</organism>
<dbReference type="NCBIfam" id="TIGR02244">
    <property type="entry name" value="HAD-IG-Ncltidse"/>
    <property type="match status" value="1"/>
</dbReference>
<protein>
    <submittedName>
        <fullName evidence="5">Cytosolic IMP-GMP specific 5'-nucleotidase</fullName>
    </submittedName>
</protein>
<comment type="similarity">
    <text evidence="1">Belongs to the 5'(3')-deoxyribonucleotidase family.</text>
</comment>
<dbReference type="PANTHER" id="PTHR12103">
    <property type="entry name" value="5'-NUCLEOTIDASE DOMAIN-CONTAINING"/>
    <property type="match status" value="1"/>
</dbReference>
<evidence type="ECO:0000256" key="2">
    <source>
        <dbReference type="ARBA" id="ARBA00022723"/>
    </source>
</evidence>
<dbReference type="Proteomes" id="UP000054618">
    <property type="component" value="Unassembled WGS sequence"/>
</dbReference>
<dbReference type="InterPro" id="IPR023214">
    <property type="entry name" value="HAD_sf"/>
</dbReference>
<keyword evidence="2" id="KW-0479">Metal-binding</keyword>
<dbReference type="CDD" id="cd07522">
    <property type="entry name" value="HAD_cN-II"/>
    <property type="match status" value="1"/>
</dbReference>
<keyword evidence="3" id="KW-0378">Hydrolase</keyword>
<proteinExistence type="inferred from homology"/>
<dbReference type="OrthoDB" id="5631558at2"/>
<accession>A0A0W0XZM3</accession>
<keyword evidence="6" id="KW-1185">Reference proteome</keyword>
<dbReference type="AlphaFoldDB" id="A0A0W0XZM3"/>
<reference evidence="5 6" key="1">
    <citation type="submission" date="2015-11" db="EMBL/GenBank/DDBJ databases">
        <title>Genomic analysis of 38 Legionella species identifies large and diverse effector repertoires.</title>
        <authorList>
            <person name="Burstein D."/>
            <person name="Amaro F."/>
            <person name="Zusman T."/>
            <person name="Lifshitz Z."/>
            <person name="Cohen O."/>
            <person name="Gilbert J.A."/>
            <person name="Pupko T."/>
            <person name="Shuman H.A."/>
            <person name="Segal G."/>
        </authorList>
    </citation>
    <scope>NUCLEOTIDE SEQUENCE [LARGE SCALE GENOMIC DNA]</scope>
    <source>
        <strain evidence="5 6">CDC#1442-AUS-E</strain>
    </source>
</reference>
<dbReference type="RefSeq" id="WP_058507455.1">
    <property type="nucleotide sequence ID" value="NZ_CAAAIK010000005.1"/>
</dbReference>
<dbReference type="PIRSF" id="PIRSF017434">
    <property type="entry name" value="Purine_5'-nucleotidase"/>
    <property type="match status" value="1"/>
</dbReference>
<dbReference type="InterPro" id="IPR008380">
    <property type="entry name" value="HAD-SF_hydro_IG_5-nucl"/>
</dbReference>
<evidence type="ECO:0000313" key="6">
    <source>
        <dbReference type="Proteomes" id="UP000054618"/>
    </source>
</evidence>
<dbReference type="GO" id="GO:0046872">
    <property type="term" value="F:metal ion binding"/>
    <property type="evidence" value="ECO:0007669"/>
    <property type="project" value="UniProtKB-KW"/>
</dbReference>
<dbReference type="PATRIC" id="fig|45073.5.peg.1407"/>
<sequence length="465" mass="53977">MSQPVFVNRILNMKKIKYIGLDMDHTLIRYNTENFEALVYQIVVRKLVEQKKYPSAVLNFTFNFSDAIRGLIIDSKNGNILKLSRYGAIRQSYHGTRLISFAEQKEIYRSTYVDLKDSNYMAIDTSFSIAFCVLYGQLVDYKDESPDDLPSYSEIARDVLYCVDTAHSDGSIKNYIAQHLESFVQKDPELVAGLKRYVHYGKKIFILTNSDYFYSKLLLDFAINPFLGQNETWQDFFEIVITLANKPRFFYDNLRFLTVNPQDGTMTNTNGLISHGVYQGGNARKFTDDLQLNGDEILYIGDHIYGDILRLKKDCNWRTALVVEELGEEIRAQVNSLPIEEEIIGSMNAKKKLEKQYVELHSRIIEEHFEEGKELLSELQQKIVAIDTEISSLLQKQQTFYNKRWGRTFRAGAEESYFAYQVDRFACIYMEKLTDLFAKSPITYFRAYRRLLAHDIEAPTEEAAD</sequence>
<dbReference type="SUPFAM" id="SSF56784">
    <property type="entry name" value="HAD-like"/>
    <property type="match status" value="1"/>
</dbReference>
<evidence type="ECO:0000256" key="4">
    <source>
        <dbReference type="ARBA" id="ARBA00022842"/>
    </source>
</evidence>
<evidence type="ECO:0000256" key="1">
    <source>
        <dbReference type="ARBA" id="ARBA00009589"/>
    </source>
</evidence>
<evidence type="ECO:0000313" key="5">
    <source>
        <dbReference type="EMBL" id="KTD50010.1"/>
    </source>
</evidence>
<dbReference type="PANTHER" id="PTHR12103:SF22">
    <property type="entry name" value="HAD-SUPERFAMILY HYDROLASE, SUBFAMILY IG, 5'-NUCLEOTIDASE"/>
    <property type="match status" value="1"/>
</dbReference>
<comment type="caution">
    <text evidence="5">The sequence shown here is derived from an EMBL/GenBank/DDBJ whole genome shotgun (WGS) entry which is preliminary data.</text>
</comment>
<dbReference type="Gene3D" id="3.40.50.1000">
    <property type="entry name" value="HAD superfamily/HAD-like"/>
    <property type="match status" value="2"/>
</dbReference>
<name>A0A0W0XZM3_9GAMM</name>
<dbReference type="EMBL" id="LNYS01000008">
    <property type="protein sequence ID" value="KTD50010.1"/>
    <property type="molecule type" value="Genomic_DNA"/>
</dbReference>
<dbReference type="STRING" id="45073.Lqui_1335"/>